<evidence type="ECO:0000313" key="2">
    <source>
        <dbReference type="Proteomes" id="UP000245212"/>
    </source>
</evidence>
<gene>
    <name evidence="1" type="ORF">DD235_09525</name>
</gene>
<proteinExistence type="predicted"/>
<reference evidence="2" key="1">
    <citation type="submission" date="2018-05" db="EMBL/GenBank/DDBJ databases">
        <authorList>
            <person name="Li Y."/>
        </authorList>
    </citation>
    <scope>NUCLEOTIDE SEQUENCE [LARGE SCALE GENOMIC DNA]</scope>
    <source>
        <strain evidence="2">3d-2-2</strain>
    </source>
</reference>
<accession>A0A2V1K447</accession>
<sequence length="233" mass="26799">MSAEQRQKQAEEAFSPLLPEDLKGLLAHGSPTNSEDLKSIILDEMAIIQRQLLGDDIDRARIFWTDTGFPYDENTCRDRLTLMLTSVLEQYGIQRITEADMPKSKRADLAFAYGQFQLPMEVKGQWHPEVWTAASTQLDANYLIDWRSEQRGIYCVLWFGDVPTSSRRRLTPPPDEQQAPQSAEEMRTMLIERIPVSRRSFIDVVVLDLSAGRHNKEPARILEKQKGQRSQHE</sequence>
<dbReference type="AlphaFoldDB" id="A0A2V1K447"/>
<keyword evidence="2" id="KW-1185">Reference proteome</keyword>
<dbReference type="Proteomes" id="UP000245212">
    <property type="component" value="Unassembled WGS sequence"/>
</dbReference>
<name>A0A2V1K447_9BURK</name>
<evidence type="ECO:0000313" key="1">
    <source>
        <dbReference type="EMBL" id="PWF23218.1"/>
    </source>
</evidence>
<protein>
    <submittedName>
        <fullName evidence="1">Uncharacterized protein</fullName>
    </submittedName>
</protein>
<organism evidence="1 2">
    <name type="scientific">Corticimicrobacter populi</name>
    <dbReference type="NCBI Taxonomy" id="2175229"/>
    <lineage>
        <taxon>Bacteria</taxon>
        <taxon>Pseudomonadati</taxon>
        <taxon>Pseudomonadota</taxon>
        <taxon>Betaproteobacteria</taxon>
        <taxon>Burkholderiales</taxon>
        <taxon>Alcaligenaceae</taxon>
        <taxon>Corticimicrobacter</taxon>
    </lineage>
</organism>
<comment type="caution">
    <text evidence="1">The sequence shown here is derived from an EMBL/GenBank/DDBJ whole genome shotgun (WGS) entry which is preliminary data.</text>
</comment>
<dbReference type="EMBL" id="QETA01000003">
    <property type="protein sequence ID" value="PWF23218.1"/>
    <property type="molecule type" value="Genomic_DNA"/>
</dbReference>